<reference evidence="2" key="1">
    <citation type="journal article" date="2020" name="Nat. Commun.">
        <title>Genome sequence of the cluster root forming white lupin.</title>
        <authorList>
            <person name="Hufnagel B."/>
            <person name="Marques A."/>
            <person name="Soriano A."/>
            <person name="Marques L."/>
            <person name="Divol F."/>
            <person name="Doumas P."/>
            <person name="Sallet E."/>
            <person name="Mancinotti D."/>
            <person name="Carrere S."/>
            <person name="Marande W."/>
            <person name="Arribat S."/>
            <person name="Keller J."/>
            <person name="Huneau C."/>
            <person name="Blein T."/>
            <person name="Aime D."/>
            <person name="Laguerre M."/>
            <person name="Taylor J."/>
            <person name="Schubert V."/>
            <person name="Nelson M."/>
            <person name="Geu-Flores F."/>
            <person name="Crespi M."/>
            <person name="Gallardo-Guerrero K."/>
            <person name="Delaux P.-M."/>
            <person name="Salse J."/>
            <person name="Berges H."/>
            <person name="Guyot R."/>
            <person name="Gouzy J."/>
            <person name="Peret B."/>
        </authorList>
    </citation>
    <scope>NUCLEOTIDE SEQUENCE [LARGE SCALE GENOMIC DNA]</scope>
    <source>
        <strain evidence="2">cv. Amiga</strain>
    </source>
</reference>
<keyword evidence="2" id="KW-1185">Reference proteome</keyword>
<evidence type="ECO:0000313" key="2">
    <source>
        <dbReference type="Proteomes" id="UP000447434"/>
    </source>
</evidence>
<gene>
    <name evidence="1" type="ORF">Lalb_Chr11g0062321</name>
</gene>
<dbReference type="OrthoDB" id="1895912at2759"/>
<dbReference type="PANTHER" id="PTHR36398">
    <property type="entry name" value="PLASMA MEMBRANE FUSION PROTEIN"/>
    <property type="match status" value="1"/>
</dbReference>
<comment type="caution">
    <text evidence="1">The sequence shown here is derived from an EMBL/GenBank/DDBJ whole genome shotgun (WGS) entry which is preliminary data.</text>
</comment>
<name>A0A6A4PQC2_LUPAL</name>
<evidence type="ECO:0000313" key="1">
    <source>
        <dbReference type="EMBL" id="KAE9603572.1"/>
    </source>
</evidence>
<protein>
    <submittedName>
        <fullName evidence="1">Uncharacterized protein</fullName>
    </submittedName>
</protein>
<dbReference type="GO" id="GO:0009507">
    <property type="term" value="C:chloroplast"/>
    <property type="evidence" value="ECO:0007669"/>
    <property type="project" value="TreeGrafter"/>
</dbReference>
<dbReference type="AlphaFoldDB" id="A0A6A4PQC2"/>
<accession>A0A6A4PQC2</accession>
<sequence length="304" mass="34125">MCRPDFIGFLYIYTFSCKFYSLSEKKSCHAWIRSFVSKLFQLITFTSFKKFRSLHHCHKRKIRQKGARSEEKDKAIRMACSAFNGASSTTLSTVFATPSSSFLPKPKHICFLTPTRRDFAFLSFLSSTTSLLSSPASAIEFGISGPKDWLKEQKKKSSNFLLAPVDASRQILRSGYLFLTVTDTTYTDEDLQKIQDLFRSAARDCVPGDRNSFVNFQANTGVEVCTFRLIVKNAASLRASKDPVKLKAEALLDNLIRSFTSVSGLASETNIQLASNRRKISDAISDTLSSLDEFEQGIKDCLEI</sequence>
<dbReference type="PANTHER" id="PTHR36398:SF1">
    <property type="entry name" value="PLASMA MEMBRANE FUSION PROTEIN"/>
    <property type="match status" value="1"/>
</dbReference>
<organism evidence="1 2">
    <name type="scientific">Lupinus albus</name>
    <name type="common">White lupine</name>
    <name type="synonym">Lupinus termis</name>
    <dbReference type="NCBI Taxonomy" id="3870"/>
    <lineage>
        <taxon>Eukaryota</taxon>
        <taxon>Viridiplantae</taxon>
        <taxon>Streptophyta</taxon>
        <taxon>Embryophyta</taxon>
        <taxon>Tracheophyta</taxon>
        <taxon>Spermatophyta</taxon>
        <taxon>Magnoliopsida</taxon>
        <taxon>eudicotyledons</taxon>
        <taxon>Gunneridae</taxon>
        <taxon>Pentapetalae</taxon>
        <taxon>rosids</taxon>
        <taxon>fabids</taxon>
        <taxon>Fabales</taxon>
        <taxon>Fabaceae</taxon>
        <taxon>Papilionoideae</taxon>
        <taxon>50 kb inversion clade</taxon>
        <taxon>genistoids sensu lato</taxon>
        <taxon>core genistoids</taxon>
        <taxon>Genisteae</taxon>
        <taxon>Lupinus</taxon>
    </lineage>
</organism>
<dbReference type="Proteomes" id="UP000447434">
    <property type="component" value="Chromosome 11"/>
</dbReference>
<proteinExistence type="predicted"/>
<dbReference type="EMBL" id="WOCE01000011">
    <property type="protein sequence ID" value="KAE9603572.1"/>
    <property type="molecule type" value="Genomic_DNA"/>
</dbReference>